<accession>A0ABV7WTZ0</accession>
<keyword evidence="2 5" id="KW-0812">Transmembrane</keyword>
<dbReference type="EMBL" id="JBHRYN010000012">
    <property type="protein sequence ID" value="MFC3702314.1"/>
    <property type="molecule type" value="Genomic_DNA"/>
</dbReference>
<evidence type="ECO:0000256" key="1">
    <source>
        <dbReference type="ARBA" id="ARBA00004141"/>
    </source>
</evidence>
<protein>
    <submittedName>
        <fullName evidence="7">Rhombosortase</fullName>
        <ecNumber evidence="7">3.4.21.-</ecNumber>
    </submittedName>
</protein>
<keyword evidence="7" id="KW-0378">Hydrolase</keyword>
<comment type="caution">
    <text evidence="7">The sequence shown here is derived from an EMBL/GenBank/DDBJ whole genome shotgun (WGS) entry which is preliminary data.</text>
</comment>
<dbReference type="InterPro" id="IPR023826">
    <property type="entry name" value="Rhom-like_SP_proteobac"/>
</dbReference>
<dbReference type="Proteomes" id="UP001595710">
    <property type="component" value="Unassembled WGS sequence"/>
</dbReference>
<dbReference type="InterPro" id="IPR035952">
    <property type="entry name" value="Rhomboid-like_sf"/>
</dbReference>
<evidence type="ECO:0000313" key="7">
    <source>
        <dbReference type="EMBL" id="MFC3702314.1"/>
    </source>
</evidence>
<reference evidence="8" key="1">
    <citation type="journal article" date="2019" name="Int. J. Syst. Evol. Microbiol.">
        <title>The Global Catalogue of Microorganisms (GCM) 10K type strain sequencing project: providing services to taxonomists for standard genome sequencing and annotation.</title>
        <authorList>
            <consortium name="The Broad Institute Genomics Platform"/>
            <consortium name="The Broad Institute Genome Sequencing Center for Infectious Disease"/>
            <person name="Wu L."/>
            <person name="Ma J."/>
        </authorList>
    </citation>
    <scope>NUCLEOTIDE SEQUENCE [LARGE SCALE GENOMIC DNA]</scope>
    <source>
        <strain evidence="8">CECT 8288</strain>
    </source>
</reference>
<dbReference type="SUPFAM" id="SSF144091">
    <property type="entry name" value="Rhomboid-like"/>
    <property type="match status" value="1"/>
</dbReference>
<feature type="transmembrane region" description="Helical" evidence="5">
    <location>
        <begin position="15"/>
        <end position="33"/>
    </location>
</feature>
<dbReference type="GO" id="GO:0016787">
    <property type="term" value="F:hydrolase activity"/>
    <property type="evidence" value="ECO:0007669"/>
    <property type="project" value="UniProtKB-KW"/>
</dbReference>
<feature type="transmembrane region" description="Helical" evidence="5">
    <location>
        <begin position="87"/>
        <end position="105"/>
    </location>
</feature>
<dbReference type="NCBIfam" id="TIGR03902">
    <property type="entry name" value="rhom_GG_sort"/>
    <property type="match status" value="1"/>
</dbReference>
<keyword evidence="8" id="KW-1185">Reference proteome</keyword>
<comment type="subcellular location">
    <subcellularLocation>
        <location evidence="1">Membrane</location>
        <topology evidence="1">Multi-pass membrane protein</topology>
    </subcellularLocation>
</comment>
<name>A0ABV7WTZ0_9GAMM</name>
<proteinExistence type="predicted"/>
<sequence length="203" mass="22882">MQTSISLANFRSTKVIWCLALAFFSLIATLFSWSDLLYYDAEKLAIGEYWRPFTAWIVQANISHWALNLWGLVIMGIVLPNQPGRKTFLAFAGVWIFASLCLMFSDYAAYVGLSGVLYGWLFWSIAMSPFYRPTLKVIVLGLISAKVVIENSPLPWLKDSAVSTWVGHDIAYESHLWGLLGGVMTLALYCLFRRFQSNAAHHG</sequence>
<dbReference type="RefSeq" id="WP_290281374.1">
    <property type="nucleotide sequence ID" value="NZ_JAUFQI010000001.1"/>
</dbReference>
<evidence type="ECO:0000313" key="8">
    <source>
        <dbReference type="Proteomes" id="UP001595710"/>
    </source>
</evidence>
<dbReference type="InterPro" id="IPR022764">
    <property type="entry name" value="Peptidase_S54_rhomboid_dom"/>
</dbReference>
<evidence type="ECO:0000256" key="5">
    <source>
        <dbReference type="SAM" id="Phobius"/>
    </source>
</evidence>
<keyword evidence="4 5" id="KW-0472">Membrane</keyword>
<evidence type="ECO:0000256" key="3">
    <source>
        <dbReference type="ARBA" id="ARBA00022989"/>
    </source>
</evidence>
<dbReference type="Gene3D" id="1.20.1540.10">
    <property type="entry name" value="Rhomboid-like"/>
    <property type="match status" value="1"/>
</dbReference>
<feature type="transmembrane region" description="Helical" evidence="5">
    <location>
        <begin position="111"/>
        <end position="130"/>
    </location>
</feature>
<feature type="domain" description="Peptidase S54 rhomboid" evidence="6">
    <location>
        <begin position="47"/>
        <end position="190"/>
    </location>
</feature>
<feature type="transmembrane region" description="Helical" evidence="5">
    <location>
        <begin position="53"/>
        <end position="75"/>
    </location>
</feature>
<evidence type="ECO:0000256" key="4">
    <source>
        <dbReference type="ARBA" id="ARBA00023136"/>
    </source>
</evidence>
<evidence type="ECO:0000259" key="6">
    <source>
        <dbReference type="Pfam" id="PF01694"/>
    </source>
</evidence>
<keyword evidence="3 5" id="KW-1133">Transmembrane helix</keyword>
<dbReference type="EC" id="3.4.21.-" evidence="7"/>
<organism evidence="7 8">
    <name type="scientific">Reinekea marina</name>
    <dbReference type="NCBI Taxonomy" id="1310421"/>
    <lineage>
        <taxon>Bacteria</taxon>
        <taxon>Pseudomonadati</taxon>
        <taxon>Pseudomonadota</taxon>
        <taxon>Gammaproteobacteria</taxon>
        <taxon>Oceanospirillales</taxon>
        <taxon>Saccharospirillaceae</taxon>
        <taxon>Reinekea</taxon>
    </lineage>
</organism>
<feature type="transmembrane region" description="Helical" evidence="5">
    <location>
        <begin position="174"/>
        <end position="192"/>
    </location>
</feature>
<evidence type="ECO:0000256" key="2">
    <source>
        <dbReference type="ARBA" id="ARBA00022692"/>
    </source>
</evidence>
<dbReference type="Pfam" id="PF01694">
    <property type="entry name" value="Rhomboid"/>
    <property type="match status" value="1"/>
</dbReference>
<gene>
    <name evidence="7" type="primary">rrtA</name>
    <name evidence="7" type="ORF">ACFOND_11745</name>
</gene>